<comment type="caution">
    <text evidence="4">The sequence shown here is derived from an EMBL/GenBank/DDBJ whole genome shotgun (WGS) entry which is preliminary data.</text>
</comment>
<name>A0A927J0R4_9MICO</name>
<gene>
    <name evidence="4" type="ORF">IF651_11860</name>
</gene>
<evidence type="ECO:0000313" key="4">
    <source>
        <dbReference type="EMBL" id="MBD8079751.1"/>
    </source>
</evidence>
<evidence type="ECO:0000259" key="3">
    <source>
        <dbReference type="Pfam" id="PF14016"/>
    </source>
</evidence>
<dbReference type="Pfam" id="PF14016">
    <property type="entry name" value="DUF4232"/>
    <property type="match status" value="1"/>
</dbReference>
<feature type="region of interest" description="Disordered" evidence="1">
    <location>
        <begin position="46"/>
        <end position="74"/>
    </location>
</feature>
<keyword evidence="5" id="KW-1185">Reference proteome</keyword>
<dbReference type="Proteomes" id="UP000610846">
    <property type="component" value="Unassembled WGS sequence"/>
</dbReference>
<keyword evidence="2" id="KW-1133">Transmembrane helix</keyword>
<evidence type="ECO:0000313" key="5">
    <source>
        <dbReference type="Proteomes" id="UP000610846"/>
    </source>
</evidence>
<evidence type="ECO:0000256" key="2">
    <source>
        <dbReference type="SAM" id="Phobius"/>
    </source>
</evidence>
<evidence type="ECO:0000256" key="1">
    <source>
        <dbReference type="SAM" id="MobiDB-lite"/>
    </source>
</evidence>
<protein>
    <submittedName>
        <fullName evidence="4">DUF4232 domain-containing protein</fullName>
    </submittedName>
</protein>
<feature type="domain" description="DUF4232" evidence="3">
    <location>
        <begin position="331"/>
        <end position="470"/>
    </location>
</feature>
<reference evidence="4" key="1">
    <citation type="journal article" date="2018" name="Curr. Microbiol.">
        <title>Cellulosimicrobium arenosum sp. nov., Isolated from Marine Sediment Sand.</title>
        <authorList>
            <person name="Oh M."/>
            <person name="Kim J.H."/>
            <person name="Yoon J.H."/>
            <person name="Schumann P."/>
            <person name="Kim W."/>
        </authorList>
    </citation>
    <scope>NUCLEOTIDE SEQUENCE</scope>
    <source>
        <strain evidence="4">KCTC 49039</strain>
    </source>
</reference>
<keyword evidence="2" id="KW-0812">Transmembrane</keyword>
<feature type="transmembrane region" description="Helical" evidence="2">
    <location>
        <begin position="12"/>
        <end position="35"/>
    </location>
</feature>
<sequence>MDPSSTSPRPRGITTTAATVAALGGIALALTAAFVAPSVLDADATGTGRTAGPTDDPVVGPAPSGAVDPDPTTRGADVRAALDALPGVASAVVTPSSSGLSAELELAAPLPGPGAAQRTADDARDLLEGQGRWQLLVTGTSAGTSAGTAALEVYATSDDGPGLLGTDPVAHAVRLVGHDGVRSVVLTAERADVEVATAPDLLPVAGLVRDDGRGLTSIVVTGYGAGSFDGDGTSVPDDAVLRLVADVAARATVTQVAHEARRSGVPSGPLLTVVSTADPATLARWLAATGYDGPPLAYQVQGIADDGASATRSGTLPGASGAAAGAPAGACAAADLSVTAGGFDAALGRRFLTLTARNDTAGACVLSGPPGVRFVASDGAETDILLEPDTATGPDGGGPVELSPGGTATATLTWRGGSTAGDPPRVTSLLVAPHGSGADGGDVVVPLAGTEGATEGLDLLDGGSAQIGAWTTTPG</sequence>
<dbReference type="AlphaFoldDB" id="A0A927J0R4"/>
<accession>A0A927J0R4</accession>
<proteinExistence type="predicted"/>
<keyword evidence="2" id="KW-0472">Membrane</keyword>
<reference evidence="4" key="2">
    <citation type="submission" date="2020-09" db="EMBL/GenBank/DDBJ databases">
        <authorList>
            <person name="Yu Y."/>
        </authorList>
    </citation>
    <scope>NUCLEOTIDE SEQUENCE</scope>
    <source>
        <strain evidence="4">KCTC 49039</strain>
    </source>
</reference>
<dbReference type="EMBL" id="JACYHB010000009">
    <property type="protein sequence ID" value="MBD8079751.1"/>
    <property type="molecule type" value="Genomic_DNA"/>
</dbReference>
<dbReference type="RefSeq" id="WP_191829332.1">
    <property type="nucleotide sequence ID" value="NZ_JACYHB010000009.1"/>
</dbReference>
<organism evidence="4 5">
    <name type="scientific">Cellulosimicrobium arenosum</name>
    <dbReference type="NCBI Taxonomy" id="2708133"/>
    <lineage>
        <taxon>Bacteria</taxon>
        <taxon>Bacillati</taxon>
        <taxon>Actinomycetota</taxon>
        <taxon>Actinomycetes</taxon>
        <taxon>Micrococcales</taxon>
        <taxon>Promicromonosporaceae</taxon>
        <taxon>Cellulosimicrobium</taxon>
    </lineage>
</organism>
<dbReference type="InterPro" id="IPR025326">
    <property type="entry name" value="DUF4232"/>
</dbReference>